<feature type="domain" description="Cyanovirin-N" evidence="2">
    <location>
        <begin position="220"/>
        <end position="317"/>
    </location>
</feature>
<dbReference type="VEuPathDB" id="FungiDB:BTJ68_08755"/>
<reference evidence="5 6" key="1">
    <citation type="journal article" date="2018" name="BMC Genomics">
        <title>Genomic evidence for intraspecific hybridization in a clonal and extremely halotolerant yeast.</title>
        <authorList>
            <person name="Gostincar C."/>
            <person name="Stajich J.E."/>
            <person name="Zupancic J."/>
            <person name="Zalar P."/>
            <person name="Gunde-Cimerman N."/>
        </authorList>
    </citation>
    <scope>NUCLEOTIDE SEQUENCE [LARGE SCALE GENOMIC DNA]</scope>
    <source>
        <strain evidence="4 5">EXF-6651</strain>
        <strain evidence="3 6">EXF-6654</strain>
    </source>
</reference>
<dbReference type="InterPro" id="IPR011058">
    <property type="entry name" value="Cyanovirin-N"/>
</dbReference>
<evidence type="ECO:0000313" key="4">
    <source>
        <dbReference type="EMBL" id="RMY36748.1"/>
    </source>
</evidence>
<dbReference type="PANTHER" id="PTHR24148">
    <property type="entry name" value="ANKYRIN REPEAT DOMAIN-CONTAINING PROTEIN 39 HOMOLOG-RELATED"/>
    <property type="match status" value="1"/>
</dbReference>
<dbReference type="PANTHER" id="PTHR24148:SF64">
    <property type="entry name" value="HETEROKARYON INCOMPATIBILITY DOMAIN-CONTAINING PROTEIN"/>
    <property type="match status" value="1"/>
</dbReference>
<dbReference type="SMART" id="SM01111">
    <property type="entry name" value="CVNH"/>
    <property type="match status" value="1"/>
</dbReference>
<dbReference type="EMBL" id="QWIM01000282">
    <property type="protein sequence ID" value="RMY36748.1"/>
    <property type="molecule type" value="Genomic_DNA"/>
</dbReference>
<evidence type="ECO:0000313" key="5">
    <source>
        <dbReference type="Proteomes" id="UP000276864"/>
    </source>
</evidence>
<dbReference type="VEuPathDB" id="FungiDB:BTJ68_03573"/>
<feature type="region of interest" description="Disordered" evidence="1">
    <location>
        <begin position="58"/>
        <end position="80"/>
    </location>
</feature>
<name>A0A3M6XSP3_HORWE</name>
<evidence type="ECO:0000313" key="3">
    <source>
        <dbReference type="EMBL" id="RMX93834.1"/>
    </source>
</evidence>
<accession>A0A3M6XSP3</accession>
<dbReference type="EMBL" id="QWIK01001562">
    <property type="protein sequence ID" value="RMX93834.1"/>
    <property type="molecule type" value="Genomic_DNA"/>
</dbReference>
<evidence type="ECO:0000259" key="2">
    <source>
        <dbReference type="SMART" id="SM01111"/>
    </source>
</evidence>
<sequence>MGGSVTLNPEMHDASQEVLGTSGCETFMGNKCQVGLQRNNGAQAAPLSSTTVAGIAKNPLPPRLSATKLSPGSAPKDMCRSGRGDDFTFSSLQAAFEMATMRLSTIVSDKLVANESMMAIEITCPGATRRSIHVLDDSLGNHNGNFAMPGRNFSFSARDIRLSPGVLSAELETVAGHWKANVITVQSRCNHGTAGCTHELILGAPHEVAAGQTVHASCFDLGYRCQDIRLEGASRLRAKCLFESPHDFQESAIFLDSLLGNSNGSFCFGSNFSASARNVHLRNTTLYAELRAVSGDWQAREVELRRLVCNVGRGLQDLDTKRSLRVPGPLPAVVAKSCEEGTANELYTPLKTNEAFRLLYIEPEEFDDPIRCRMATRQASDRDKYMCLSYVWGDTSEAVTIHLNSYPKLVTRNLHSALHRLRSHGYLAALWVDALCISQDDKNREKFTGRTHGENV</sequence>
<dbReference type="InterPro" id="IPR036673">
    <property type="entry name" value="Cyanovirin-N_sf"/>
</dbReference>
<dbReference type="Proteomes" id="UP000276864">
    <property type="component" value="Unassembled WGS sequence"/>
</dbReference>
<dbReference type="InterPro" id="IPR010730">
    <property type="entry name" value="HET"/>
</dbReference>
<organism evidence="3 6">
    <name type="scientific">Hortaea werneckii</name>
    <name type="common">Black yeast</name>
    <name type="synonym">Cladosporium werneckii</name>
    <dbReference type="NCBI Taxonomy" id="91943"/>
    <lineage>
        <taxon>Eukaryota</taxon>
        <taxon>Fungi</taxon>
        <taxon>Dikarya</taxon>
        <taxon>Ascomycota</taxon>
        <taxon>Pezizomycotina</taxon>
        <taxon>Dothideomycetes</taxon>
        <taxon>Dothideomycetidae</taxon>
        <taxon>Mycosphaerellales</taxon>
        <taxon>Teratosphaeriaceae</taxon>
        <taxon>Hortaea</taxon>
    </lineage>
</organism>
<dbReference type="Pfam" id="PF08881">
    <property type="entry name" value="CVNH"/>
    <property type="match status" value="2"/>
</dbReference>
<dbReference type="AlphaFoldDB" id="A0A3M6XSP3"/>
<dbReference type="Pfam" id="PF06985">
    <property type="entry name" value="HET"/>
    <property type="match status" value="1"/>
</dbReference>
<gene>
    <name evidence="4" type="ORF">D0866_03726</name>
    <name evidence="3" type="ORF">D0868_12625</name>
</gene>
<comment type="caution">
    <text evidence="3">The sequence shown here is derived from an EMBL/GenBank/DDBJ whole genome shotgun (WGS) entry which is preliminary data.</text>
</comment>
<evidence type="ECO:0000256" key="1">
    <source>
        <dbReference type="SAM" id="MobiDB-lite"/>
    </source>
</evidence>
<dbReference type="SUPFAM" id="SSF51322">
    <property type="entry name" value="Cyanovirin-N"/>
    <property type="match status" value="2"/>
</dbReference>
<proteinExistence type="predicted"/>
<evidence type="ECO:0000313" key="6">
    <source>
        <dbReference type="Proteomes" id="UP000282582"/>
    </source>
</evidence>
<dbReference type="Gene3D" id="2.30.60.10">
    <property type="entry name" value="Cyanovirin-N"/>
    <property type="match status" value="2"/>
</dbReference>
<dbReference type="InterPro" id="IPR052895">
    <property type="entry name" value="HetReg/Transcr_Mod"/>
</dbReference>
<protein>
    <recommendedName>
        <fullName evidence="2">Cyanovirin-N domain-containing protein</fullName>
    </recommendedName>
</protein>
<dbReference type="Proteomes" id="UP000282582">
    <property type="component" value="Unassembled WGS sequence"/>
</dbReference>